<dbReference type="WBParaSite" id="ACOC_0000860101-mRNA-1">
    <property type="protein sequence ID" value="ACOC_0000860101-mRNA-1"/>
    <property type="gene ID" value="ACOC_0000860101"/>
</dbReference>
<dbReference type="EMBL" id="UYYA01004177">
    <property type="protein sequence ID" value="VDM60187.1"/>
    <property type="molecule type" value="Genomic_DNA"/>
</dbReference>
<keyword evidence="2" id="KW-1185">Reference proteome</keyword>
<proteinExistence type="predicted"/>
<evidence type="ECO:0000313" key="1">
    <source>
        <dbReference type="EMBL" id="VDM60187.1"/>
    </source>
</evidence>
<protein>
    <submittedName>
        <fullName evidence="1 3">Uncharacterized protein</fullName>
    </submittedName>
</protein>
<gene>
    <name evidence="1" type="ORF">ACOC_LOCUS8602</name>
</gene>
<organism evidence="3">
    <name type="scientific">Angiostrongylus costaricensis</name>
    <name type="common">Nematode worm</name>
    <dbReference type="NCBI Taxonomy" id="334426"/>
    <lineage>
        <taxon>Eukaryota</taxon>
        <taxon>Metazoa</taxon>
        <taxon>Ecdysozoa</taxon>
        <taxon>Nematoda</taxon>
        <taxon>Chromadorea</taxon>
        <taxon>Rhabditida</taxon>
        <taxon>Rhabditina</taxon>
        <taxon>Rhabditomorpha</taxon>
        <taxon>Strongyloidea</taxon>
        <taxon>Metastrongylidae</taxon>
        <taxon>Angiostrongylus</taxon>
    </lineage>
</organism>
<evidence type="ECO:0000313" key="3">
    <source>
        <dbReference type="WBParaSite" id="ACOC_0000860101-mRNA-1"/>
    </source>
</evidence>
<name>A0A0R3PSI3_ANGCS</name>
<accession>A0A0R3PSI3</accession>
<evidence type="ECO:0000313" key="2">
    <source>
        <dbReference type="Proteomes" id="UP000267027"/>
    </source>
</evidence>
<reference evidence="3" key="1">
    <citation type="submission" date="2017-02" db="UniProtKB">
        <authorList>
            <consortium name="WormBaseParasite"/>
        </authorList>
    </citation>
    <scope>IDENTIFICATION</scope>
</reference>
<reference evidence="1 2" key="2">
    <citation type="submission" date="2018-11" db="EMBL/GenBank/DDBJ databases">
        <authorList>
            <consortium name="Pathogen Informatics"/>
        </authorList>
    </citation>
    <scope>NUCLEOTIDE SEQUENCE [LARGE SCALE GENOMIC DNA]</scope>
    <source>
        <strain evidence="1 2">Costa Rica</strain>
    </source>
</reference>
<dbReference type="Proteomes" id="UP000267027">
    <property type="component" value="Unassembled WGS sequence"/>
</dbReference>
<dbReference type="AlphaFoldDB" id="A0A0R3PSI3"/>
<sequence>MATNQLASPMKFACLREASSVLIRPIASAGNIAVVNFSIIRTHLILVRSPSGFLQRSRQLGCDLKLMLESFDVGNGPAHIGSVGFCIHDAARGTASTHLIDATMLVLSFVEPADHID</sequence>